<sequence>MYHEHRSSSTIPYRDRLAVLWLLGPLMVLLAVRYRRQEEDRCTLGADATPDATNHERPPTTPPGLHQTGRHPIGCCW</sequence>
<feature type="transmembrane region" description="Helical" evidence="2">
    <location>
        <begin position="17"/>
        <end position="34"/>
    </location>
</feature>
<accession>A0A182NLT4</accession>
<reference evidence="4" key="1">
    <citation type="submission" date="2013-03" db="EMBL/GenBank/DDBJ databases">
        <title>The Genome Sequence of Anopheles dirus WRAIR2.</title>
        <authorList>
            <consortium name="The Broad Institute Genomics Platform"/>
            <person name="Neafsey D.E."/>
            <person name="Walton C."/>
            <person name="Walker B."/>
            <person name="Young S.K."/>
            <person name="Zeng Q."/>
            <person name="Gargeya S."/>
            <person name="Fitzgerald M."/>
            <person name="Haas B."/>
            <person name="Abouelleil A."/>
            <person name="Allen A.W."/>
            <person name="Alvarado L."/>
            <person name="Arachchi H.M."/>
            <person name="Berlin A.M."/>
            <person name="Chapman S.B."/>
            <person name="Gainer-Dewar J."/>
            <person name="Goldberg J."/>
            <person name="Griggs A."/>
            <person name="Gujja S."/>
            <person name="Hansen M."/>
            <person name="Howarth C."/>
            <person name="Imamovic A."/>
            <person name="Ireland A."/>
            <person name="Larimer J."/>
            <person name="McCowan C."/>
            <person name="Murphy C."/>
            <person name="Pearson M."/>
            <person name="Poon T.W."/>
            <person name="Priest M."/>
            <person name="Roberts A."/>
            <person name="Saif S."/>
            <person name="Shea T."/>
            <person name="Sisk P."/>
            <person name="Sykes S."/>
            <person name="Wortman J."/>
            <person name="Nusbaum C."/>
            <person name="Birren B."/>
        </authorList>
    </citation>
    <scope>NUCLEOTIDE SEQUENCE [LARGE SCALE GENOMIC DNA]</scope>
    <source>
        <strain evidence="4">WRAIR2</strain>
    </source>
</reference>
<evidence type="ECO:0000256" key="1">
    <source>
        <dbReference type="SAM" id="MobiDB-lite"/>
    </source>
</evidence>
<dbReference type="AlphaFoldDB" id="A0A182NLT4"/>
<proteinExistence type="predicted"/>
<protein>
    <submittedName>
        <fullName evidence="3">Uncharacterized protein</fullName>
    </submittedName>
</protein>
<keyword evidence="4" id="KW-1185">Reference proteome</keyword>
<organism evidence="3 4">
    <name type="scientific">Anopheles dirus</name>
    <dbReference type="NCBI Taxonomy" id="7168"/>
    <lineage>
        <taxon>Eukaryota</taxon>
        <taxon>Metazoa</taxon>
        <taxon>Ecdysozoa</taxon>
        <taxon>Arthropoda</taxon>
        <taxon>Hexapoda</taxon>
        <taxon>Insecta</taxon>
        <taxon>Pterygota</taxon>
        <taxon>Neoptera</taxon>
        <taxon>Endopterygota</taxon>
        <taxon>Diptera</taxon>
        <taxon>Nematocera</taxon>
        <taxon>Culicoidea</taxon>
        <taxon>Culicidae</taxon>
        <taxon>Anophelinae</taxon>
        <taxon>Anopheles</taxon>
    </lineage>
</organism>
<evidence type="ECO:0000256" key="2">
    <source>
        <dbReference type="SAM" id="Phobius"/>
    </source>
</evidence>
<feature type="region of interest" description="Disordered" evidence="1">
    <location>
        <begin position="43"/>
        <end position="77"/>
    </location>
</feature>
<name>A0A182NLT4_9DIPT</name>
<reference evidence="3" key="2">
    <citation type="submission" date="2020-05" db="UniProtKB">
        <authorList>
            <consortium name="EnsemblMetazoa"/>
        </authorList>
    </citation>
    <scope>IDENTIFICATION</scope>
    <source>
        <strain evidence="3">WRAIR2</strain>
    </source>
</reference>
<dbReference type="EnsemblMetazoa" id="ADIR008615-RA">
    <property type="protein sequence ID" value="ADIR008615-PA"/>
    <property type="gene ID" value="ADIR008615"/>
</dbReference>
<dbReference type="Proteomes" id="UP000075884">
    <property type="component" value="Unassembled WGS sequence"/>
</dbReference>
<keyword evidence="2" id="KW-1133">Transmembrane helix</keyword>
<keyword evidence="2" id="KW-0812">Transmembrane</keyword>
<dbReference type="VEuPathDB" id="VectorBase:ADIR008615"/>
<keyword evidence="2" id="KW-0472">Membrane</keyword>
<evidence type="ECO:0000313" key="4">
    <source>
        <dbReference type="Proteomes" id="UP000075884"/>
    </source>
</evidence>
<evidence type="ECO:0000313" key="3">
    <source>
        <dbReference type="EnsemblMetazoa" id="ADIR008615-PA"/>
    </source>
</evidence>